<evidence type="ECO:0000313" key="5">
    <source>
        <dbReference type="EMBL" id="PZR00147.1"/>
    </source>
</evidence>
<keyword evidence="2" id="KW-0378">Hydrolase</keyword>
<comment type="caution">
    <text evidence="5">The sequence shown here is derived from an EMBL/GenBank/DDBJ whole genome shotgun (WGS) entry which is preliminary data.</text>
</comment>
<evidence type="ECO:0000256" key="2">
    <source>
        <dbReference type="ARBA" id="ARBA00022801"/>
    </source>
</evidence>
<dbReference type="GO" id="GO:0043420">
    <property type="term" value="P:anthranilate metabolic process"/>
    <property type="evidence" value="ECO:0007669"/>
    <property type="project" value="TreeGrafter"/>
</dbReference>
<dbReference type="InterPro" id="IPR015421">
    <property type="entry name" value="PyrdxlP-dep_Trfase_major"/>
</dbReference>
<evidence type="ECO:0000313" key="6">
    <source>
        <dbReference type="Proteomes" id="UP000248975"/>
    </source>
</evidence>
<dbReference type="Pfam" id="PF00266">
    <property type="entry name" value="Aminotran_5"/>
    <property type="match status" value="1"/>
</dbReference>
<accession>A0A2W5SE90</accession>
<dbReference type="InterPro" id="IPR015424">
    <property type="entry name" value="PyrdxlP-dep_Trfase"/>
</dbReference>
<dbReference type="Gene3D" id="3.90.1150.10">
    <property type="entry name" value="Aspartate Aminotransferase, domain 1"/>
    <property type="match status" value="1"/>
</dbReference>
<reference evidence="5 6" key="1">
    <citation type="submission" date="2017-08" db="EMBL/GenBank/DDBJ databases">
        <title>Infants hospitalized years apart are colonized by the same room-sourced microbial strains.</title>
        <authorList>
            <person name="Brooks B."/>
            <person name="Olm M.R."/>
            <person name="Firek B.A."/>
            <person name="Baker R."/>
            <person name="Thomas B.C."/>
            <person name="Morowitz M.J."/>
            <person name="Banfield J.F."/>
        </authorList>
    </citation>
    <scope>NUCLEOTIDE SEQUENCE [LARGE SCALE GENOMIC DNA]</scope>
    <source>
        <strain evidence="5">S2_003_000_R2_11</strain>
    </source>
</reference>
<dbReference type="GO" id="GO:0008483">
    <property type="term" value="F:transaminase activity"/>
    <property type="evidence" value="ECO:0007669"/>
    <property type="project" value="UniProtKB-KW"/>
</dbReference>
<dbReference type="Proteomes" id="UP000248975">
    <property type="component" value="Unassembled WGS sequence"/>
</dbReference>
<sequence length="375" mass="40517">MSEGSGYFLYHSIGQYPGKSRALSGAMAEFANVWGSSDDGQWSYALSRRAAFIDRWRAIIGAPEGTVTTCENITQGLHMLLMALPEGALRGRRILVGADCFPSNHFLLTGMQERLGYTLQTVPMRQGAAWVEDEDYLAAWTPEVTLALVTWVSSTSSHCVDLHAMVAHGRRMGSIVGVDITQAAGLLPYDVTSPVVDFTLSTSLKWMCGTPGAGILHVADPLIQTCQPALRGWFSQENPFSWALDKFAYAPDIRRFDNGTPGVMAAVASLPALDWHAGQDRAAIVAQNRAMTARLIEAADEIGLPLVTPRAESQRGGSLMFRLASPEKATAVLAGLRERKLYADARGPVLRLSPGIVTTNEGVERMVGALAELAR</sequence>
<evidence type="ECO:0000256" key="3">
    <source>
        <dbReference type="ARBA" id="ARBA00022898"/>
    </source>
</evidence>
<name>A0A2W5SE90_CERSP</name>
<dbReference type="GO" id="GO:0005737">
    <property type="term" value="C:cytoplasm"/>
    <property type="evidence" value="ECO:0007669"/>
    <property type="project" value="InterPro"/>
</dbReference>
<dbReference type="GO" id="GO:0030170">
    <property type="term" value="F:pyridoxal phosphate binding"/>
    <property type="evidence" value="ECO:0007669"/>
    <property type="project" value="InterPro"/>
</dbReference>
<dbReference type="GO" id="GO:0009435">
    <property type="term" value="P:NAD+ biosynthetic process"/>
    <property type="evidence" value="ECO:0007669"/>
    <property type="project" value="InterPro"/>
</dbReference>
<keyword evidence="1" id="KW-0662">Pyridine nucleotide biosynthesis</keyword>
<evidence type="ECO:0000259" key="4">
    <source>
        <dbReference type="Pfam" id="PF00266"/>
    </source>
</evidence>
<feature type="domain" description="Aminotransferase class V" evidence="4">
    <location>
        <begin position="57"/>
        <end position="323"/>
    </location>
</feature>
<dbReference type="SUPFAM" id="SSF53383">
    <property type="entry name" value="PLP-dependent transferases"/>
    <property type="match status" value="1"/>
</dbReference>
<dbReference type="PANTHER" id="PTHR14084">
    <property type="entry name" value="KYNURENINASE"/>
    <property type="match status" value="1"/>
</dbReference>
<dbReference type="AlphaFoldDB" id="A0A2W5SE90"/>
<keyword evidence="5" id="KW-0808">Transferase</keyword>
<dbReference type="EMBL" id="QFQS01000001">
    <property type="protein sequence ID" value="PZR00147.1"/>
    <property type="molecule type" value="Genomic_DNA"/>
</dbReference>
<dbReference type="InterPro" id="IPR010111">
    <property type="entry name" value="Kynureninase"/>
</dbReference>
<protein>
    <submittedName>
        <fullName evidence="5">Aminotransferase</fullName>
    </submittedName>
</protein>
<dbReference type="InterPro" id="IPR000192">
    <property type="entry name" value="Aminotrans_V_dom"/>
</dbReference>
<organism evidence="5 6">
    <name type="scientific">Cereibacter sphaeroides</name>
    <name type="common">Rhodobacter sphaeroides</name>
    <dbReference type="NCBI Taxonomy" id="1063"/>
    <lineage>
        <taxon>Bacteria</taxon>
        <taxon>Pseudomonadati</taxon>
        <taxon>Pseudomonadota</taxon>
        <taxon>Alphaproteobacteria</taxon>
        <taxon>Rhodobacterales</taxon>
        <taxon>Paracoccaceae</taxon>
        <taxon>Cereibacter</taxon>
    </lineage>
</organism>
<dbReference type="InterPro" id="IPR015422">
    <property type="entry name" value="PyrdxlP-dep_Trfase_small"/>
</dbReference>
<keyword evidence="3" id="KW-0663">Pyridoxal phosphate</keyword>
<evidence type="ECO:0000256" key="1">
    <source>
        <dbReference type="ARBA" id="ARBA00022642"/>
    </source>
</evidence>
<keyword evidence="5" id="KW-0032">Aminotransferase</keyword>
<gene>
    <name evidence="5" type="ORF">DI533_05965</name>
</gene>
<dbReference type="PANTHER" id="PTHR14084:SF0">
    <property type="entry name" value="KYNURENINASE"/>
    <property type="match status" value="1"/>
</dbReference>
<proteinExistence type="predicted"/>
<dbReference type="Gene3D" id="3.40.640.10">
    <property type="entry name" value="Type I PLP-dependent aspartate aminotransferase-like (Major domain)"/>
    <property type="match status" value="1"/>
</dbReference>
<dbReference type="GO" id="GO:0019441">
    <property type="term" value="P:L-tryptophan catabolic process to kynurenine"/>
    <property type="evidence" value="ECO:0007669"/>
    <property type="project" value="TreeGrafter"/>
</dbReference>
<dbReference type="GO" id="GO:0030429">
    <property type="term" value="F:kynureninase activity"/>
    <property type="evidence" value="ECO:0007669"/>
    <property type="project" value="InterPro"/>
</dbReference>